<feature type="transmembrane region" description="Helical" evidence="1">
    <location>
        <begin position="20"/>
        <end position="38"/>
    </location>
</feature>
<keyword evidence="3" id="KW-1185">Reference proteome</keyword>
<evidence type="ECO:0000313" key="3">
    <source>
        <dbReference type="Proteomes" id="UP000181956"/>
    </source>
</evidence>
<sequence length="71" mass="8062">MRSALPTGLLLPESVLQSEWFAVWATFVAINTLMYAALSIAKILPKIYPSDWVHKRNRRAETRGIYPDAES</sequence>
<gene>
    <name evidence="2" type="ORF">SAMN04489834_2568</name>
</gene>
<organism evidence="2 3">
    <name type="scientific">Microterricola viridarii</name>
    <dbReference type="NCBI Taxonomy" id="412690"/>
    <lineage>
        <taxon>Bacteria</taxon>
        <taxon>Bacillati</taxon>
        <taxon>Actinomycetota</taxon>
        <taxon>Actinomycetes</taxon>
        <taxon>Micrococcales</taxon>
        <taxon>Microbacteriaceae</taxon>
        <taxon>Microterricola</taxon>
    </lineage>
</organism>
<name>A0A1H1WM35_9MICO</name>
<dbReference type="AlphaFoldDB" id="A0A1H1WM35"/>
<keyword evidence="1" id="KW-0812">Transmembrane</keyword>
<accession>A0A1H1WM35</accession>
<dbReference type="RefSeq" id="WP_231919161.1">
    <property type="nucleotide sequence ID" value="NZ_LT629742.1"/>
</dbReference>
<keyword evidence="1" id="KW-1133">Transmembrane helix</keyword>
<keyword evidence="1" id="KW-0472">Membrane</keyword>
<protein>
    <submittedName>
        <fullName evidence="2">Uncharacterized protein</fullName>
    </submittedName>
</protein>
<evidence type="ECO:0000256" key="1">
    <source>
        <dbReference type="SAM" id="Phobius"/>
    </source>
</evidence>
<dbReference type="Proteomes" id="UP000181956">
    <property type="component" value="Chromosome I"/>
</dbReference>
<proteinExistence type="predicted"/>
<reference evidence="3" key="1">
    <citation type="submission" date="2016-10" db="EMBL/GenBank/DDBJ databases">
        <authorList>
            <person name="Varghese N."/>
            <person name="Submissions S."/>
        </authorList>
    </citation>
    <scope>NUCLEOTIDE SEQUENCE [LARGE SCALE GENOMIC DNA]</scope>
    <source>
        <strain evidence="3">DSM 21772</strain>
    </source>
</reference>
<evidence type="ECO:0000313" key="2">
    <source>
        <dbReference type="EMBL" id="SDS98114.1"/>
    </source>
</evidence>
<dbReference type="EMBL" id="LT629742">
    <property type="protein sequence ID" value="SDS98114.1"/>
    <property type="molecule type" value="Genomic_DNA"/>
</dbReference>